<evidence type="ECO:0008006" key="3">
    <source>
        <dbReference type="Google" id="ProtNLM"/>
    </source>
</evidence>
<reference evidence="1 2" key="1">
    <citation type="submission" date="2015-09" db="EMBL/GenBank/DDBJ databases">
        <title>A metagenomics-based metabolic model of nitrate-dependent anaerobic oxidation of methane by Methanoperedens-like archaea.</title>
        <authorList>
            <person name="Arshad A."/>
            <person name="Speth D.R."/>
            <person name="De Graaf R.M."/>
            <person name="Op Den Camp H.J."/>
            <person name="Jetten M.S."/>
            <person name="Welte C.U."/>
        </authorList>
    </citation>
    <scope>NUCLEOTIDE SEQUENCE [LARGE SCALE GENOMIC DNA]</scope>
</reference>
<evidence type="ECO:0000313" key="1">
    <source>
        <dbReference type="EMBL" id="KPQ42678.1"/>
    </source>
</evidence>
<name>A0A0P8DY48_9EURY</name>
<sequence>MTKLKPSVIDALSDMICGDNPPKNFPYRSTSFLTSFFRGIDLDYRHEAPWRSKWVANVLEELNKKPSLEPDFPSPELKRVIEHLLDPTNFIDLNHERAIEQVNQLLKSQNLIVEKDKNTGNVTLCKVIDGFISTSINIKEVKTVITFSPSVFTIPKRSVVNNLVSVMMPFDMKFDKVLETIKAACSNVNMQCSRVDDLWNNSTIIQDIFELIYCSSIVIVDFSGKNSNVFYEAGIAHTLGKNVIPITQNIEDIPFDLRHHRVLKYLKNSEGLQELKQGIENRLNI</sequence>
<evidence type="ECO:0000313" key="2">
    <source>
        <dbReference type="Proteomes" id="UP000050360"/>
    </source>
</evidence>
<comment type="caution">
    <text evidence="1">The sequence shown here is derived from an EMBL/GenBank/DDBJ whole genome shotgun (WGS) entry which is preliminary data.</text>
</comment>
<dbReference type="EMBL" id="LKCM01000212">
    <property type="protein sequence ID" value="KPQ42678.1"/>
    <property type="molecule type" value="Genomic_DNA"/>
</dbReference>
<accession>A0A0P8DY48</accession>
<dbReference type="AlphaFoldDB" id="A0A0P8DY48"/>
<protein>
    <recommendedName>
        <fullName evidence="3">AbiJ N-terminal domain-containing protein</fullName>
    </recommendedName>
</protein>
<dbReference type="Proteomes" id="UP000050360">
    <property type="component" value="Unassembled WGS sequence"/>
</dbReference>
<organism evidence="1 2">
    <name type="scientific">Candidatus Methanoperedens nitratireducens</name>
    <dbReference type="NCBI Taxonomy" id="1392998"/>
    <lineage>
        <taxon>Archaea</taxon>
        <taxon>Methanobacteriati</taxon>
        <taxon>Methanobacteriota</taxon>
        <taxon>Stenosarchaea group</taxon>
        <taxon>Methanomicrobia</taxon>
        <taxon>Methanosarcinales</taxon>
        <taxon>ANME-2 cluster</taxon>
        <taxon>Candidatus Methanoperedentaceae</taxon>
        <taxon>Candidatus Methanoperedens</taxon>
    </lineage>
</organism>
<gene>
    <name evidence="1" type="ORF">MPEBLZ_02765</name>
</gene>
<proteinExistence type="predicted"/>
<dbReference type="PATRIC" id="fig|1719120.3.peg.3018"/>